<dbReference type="InterPro" id="IPR057196">
    <property type="entry name" value="DUF7874"/>
</dbReference>
<dbReference type="AlphaFoldDB" id="A0A8S0VBI1"/>
<dbReference type="EMBL" id="CACTIH010009287">
    <property type="protein sequence ID" value="CAA3029076.1"/>
    <property type="molecule type" value="Genomic_DNA"/>
</dbReference>
<dbReference type="OrthoDB" id="785636at2759"/>
<dbReference type="PANTHER" id="PTHR37216:SF1">
    <property type="entry name" value="EXPRESSED PROTEIN"/>
    <property type="match status" value="1"/>
</dbReference>
<comment type="caution">
    <text evidence="1">The sequence shown here is derived from an EMBL/GenBank/DDBJ whole genome shotgun (WGS) entry which is preliminary data.</text>
</comment>
<sequence length="156" mass="17904">MGQSFKKMGNEENKISEIETIIEKCYEKYFENQIFECLPDFYHAVCQAVEDINKKIGSTSFRVPKTTTLKEAYDKHHKRGEKNLTKEEFQRILQDIIMDTGVTGIGAKDVFFYMFGVPSTAQIIKQMLIPKAIPNELFIPVVTSVTVFLLAKLNKI</sequence>
<reference evidence="1 2" key="1">
    <citation type="submission" date="2019-12" db="EMBL/GenBank/DDBJ databases">
        <authorList>
            <person name="Alioto T."/>
            <person name="Alioto T."/>
            <person name="Gomez Garrido J."/>
        </authorList>
    </citation>
    <scope>NUCLEOTIDE SEQUENCE [LARGE SCALE GENOMIC DNA]</scope>
</reference>
<gene>
    <name evidence="1" type="ORF">OLEA9_A100838</name>
</gene>
<dbReference type="PANTHER" id="PTHR37216">
    <property type="entry name" value="EXPRESSED PROTEIN"/>
    <property type="match status" value="1"/>
</dbReference>
<evidence type="ECO:0000313" key="1">
    <source>
        <dbReference type="EMBL" id="CAA3029076.1"/>
    </source>
</evidence>
<name>A0A8S0VBI1_OLEEU</name>
<organism evidence="1 2">
    <name type="scientific">Olea europaea subsp. europaea</name>
    <dbReference type="NCBI Taxonomy" id="158383"/>
    <lineage>
        <taxon>Eukaryota</taxon>
        <taxon>Viridiplantae</taxon>
        <taxon>Streptophyta</taxon>
        <taxon>Embryophyta</taxon>
        <taxon>Tracheophyta</taxon>
        <taxon>Spermatophyta</taxon>
        <taxon>Magnoliopsida</taxon>
        <taxon>eudicotyledons</taxon>
        <taxon>Gunneridae</taxon>
        <taxon>Pentapetalae</taxon>
        <taxon>asterids</taxon>
        <taxon>lamiids</taxon>
        <taxon>Lamiales</taxon>
        <taxon>Oleaceae</taxon>
        <taxon>Oleeae</taxon>
        <taxon>Olea</taxon>
    </lineage>
</organism>
<accession>A0A8S0VBI1</accession>
<dbReference type="Gramene" id="OE9A100838T2">
    <property type="protein sequence ID" value="OE9A100838C2"/>
    <property type="gene ID" value="OE9A100838"/>
</dbReference>
<protein>
    <submittedName>
        <fullName evidence="1">Uncharacterized protein</fullName>
    </submittedName>
</protein>
<evidence type="ECO:0000313" key="2">
    <source>
        <dbReference type="Proteomes" id="UP000594638"/>
    </source>
</evidence>
<keyword evidence="2" id="KW-1185">Reference proteome</keyword>
<dbReference type="Proteomes" id="UP000594638">
    <property type="component" value="Unassembled WGS sequence"/>
</dbReference>
<proteinExistence type="predicted"/>
<dbReference type="Pfam" id="PF25284">
    <property type="entry name" value="DUF7874"/>
    <property type="match status" value="1"/>
</dbReference>